<feature type="chain" id="PRO_5045931171" evidence="1">
    <location>
        <begin position="25"/>
        <end position="85"/>
    </location>
</feature>
<keyword evidence="1" id="KW-0732">Signal</keyword>
<dbReference type="RefSeq" id="WP_053664754.1">
    <property type="nucleotide sequence ID" value="NZ_BBOK01000014.1"/>
</dbReference>
<organism evidence="2 3">
    <name type="scientific">Streptomyces ardesiacus</name>
    <dbReference type="NCBI Taxonomy" id="285564"/>
    <lineage>
        <taxon>Bacteria</taxon>
        <taxon>Bacillati</taxon>
        <taxon>Actinomycetota</taxon>
        <taxon>Actinomycetes</taxon>
        <taxon>Kitasatosporales</taxon>
        <taxon>Streptomycetaceae</taxon>
        <taxon>Streptomyces</taxon>
    </lineage>
</organism>
<sequence length="85" mass="8343">MCPGGLAAAALTVLPPAVAAPAHAAETLPRSETITRCPVADQARGACAPDAALHGSADTILSGDTTSRAAATACTEQAVTYEQAP</sequence>
<name>A0ABW8HJX2_9ACTN</name>
<evidence type="ECO:0000256" key="1">
    <source>
        <dbReference type="SAM" id="SignalP"/>
    </source>
</evidence>
<accession>A0ABW8HJX2</accession>
<proteinExistence type="predicted"/>
<dbReference type="EMBL" id="JBIVPC010000018">
    <property type="protein sequence ID" value="MFJ6040410.1"/>
    <property type="molecule type" value="Genomic_DNA"/>
</dbReference>
<evidence type="ECO:0000313" key="2">
    <source>
        <dbReference type="EMBL" id="MFJ6040410.1"/>
    </source>
</evidence>
<evidence type="ECO:0000313" key="3">
    <source>
        <dbReference type="Proteomes" id="UP001617907"/>
    </source>
</evidence>
<feature type="signal peptide" evidence="1">
    <location>
        <begin position="1"/>
        <end position="24"/>
    </location>
</feature>
<keyword evidence="3" id="KW-1185">Reference proteome</keyword>
<gene>
    <name evidence="2" type="ORF">ACIQFM_29625</name>
</gene>
<dbReference type="Proteomes" id="UP001617907">
    <property type="component" value="Unassembled WGS sequence"/>
</dbReference>
<reference evidence="2 3" key="1">
    <citation type="submission" date="2024-10" db="EMBL/GenBank/DDBJ databases">
        <title>The Natural Products Discovery Center: Release of the First 8490 Sequenced Strains for Exploring Actinobacteria Biosynthetic Diversity.</title>
        <authorList>
            <person name="Kalkreuter E."/>
            <person name="Kautsar S.A."/>
            <person name="Yang D."/>
            <person name="Bader C.D."/>
            <person name="Teijaro C.N."/>
            <person name="Fluegel L."/>
            <person name="Davis C.M."/>
            <person name="Simpson J.R."/>
            <person name="Lauterbach L."/>
            <person name="Steele A.D."/>
            <person name="Gui C."/>
            <person name="Meng S."/>
            <person name="Li G."/>
            <person name="Viehrig K."/>
            <person name="Ye F."/>
            <person name="Su P."/>
            <person name="Kiefer A.F."/>
            <person name="Nichols A."/>
            <person name="Cepeda A.J."/>
            <person name="Yan W."/>
            <person name="Fan B."/>
            <person name="Jiang Y."/>
            <person name="Adhikari A."/>
            <person name="Zheng C.-J."/>
            <person name="Schuster L."/>
            <person name="Cowan T.M."/>
            <person name="Smanski M.J."/>
            <person name="Chevrette M.G."/>
            <person name="De Carvalho L.P.S."/>
            <person name="Shen B."/>
        </authorList>
    </citation>
    <scope>NUCLEOTIDE SEQUENCE [LARGE SCALE GENOMIC DNA]</scope>
    <source>
        <strain evidence="2 3">NPDC093086</strain>
    </source>
</reference>
<comment type="caution">
    <text evidence="2">The sequence shown here is derived from an EMBL/GenBank/DDBJ whole genome shotgun (WGS) entry which is preliminary data.</text>
</comment>
<protein>
    <submittedName>
        <fullName evidence="2">Uncharacterized protein</fullName>
    </submittedName>
</protein>